<protein>
    <submittedName>
        <fullName evidence="1">DUF4238 domain-containing protein</fullName>
    </submittedName>
</protein>
<organism evidence="1 2">
    <name type="scientific">Neisseria macacae ATCC 33926</name>
    <dbReference type="NCBI Taxonomy" id="997348"/>
    <lineage>
        <taxon>Bacteria</taxon>
        <taxon>Pseudomonadati</taxon>
        <taxon>Pseudomonadota</taxon>
        <taxon>Betaproteobacteria</taxon>
        <taxon>Neisseriales</taxon>
        <taxon>Neisseriaceae</taxon>
        <taxon>Neisseria</taxon>
    </lineage>
</organism>
<gene>
    <name evidence="1" type="ORF">MON40_12750</name>
</gene>
<dbReference type="RefSeq" id="WP_242925936.1">
    <property type="nucleotide sequence ID" value="NZ_CP094241.1"/>
</dbReference>
<dbReference type="Proteomes" id="UP000829455">
    <property type="component" value="Chromosome"/>
</dbReference>
<dbReference type="Pfam" id="PF14022">
    <property type="entry name" value="DUF4238"/>
    <property type="match status" value="1"/>
</dbReference>
<name>A0ABY3Y6A4_9NEIS</name>
<evidence type="ECO:0000313" key="1">
    <source>
        <dbReference type="EMBL" id="UNV84851.1"/>
    </source>
</evidence>
<evidence type="ECO:0000313" key="2">
    <source>
        <dbReference type="Proteomes" id="UP000829455"/>
    </source>
</evidence>
<dbReference type="InterPro" id="IPR025332">
    <property type="entry name" value="DUF4238"/>
</dbReference>
<sequence length="289" mass="33525">MNKPPARHHYVPQFFLKAWGNDPHAYNVSQKRWFQTSTANIALENNLYVLSDEIESSFITPYIDGFNSDIKFAQNNQWKDLSVIQKDYIYKFIILLDARNPNSIKQMKDGCKSFIPQLEKILNTNNSFEKNILNGAKNGVLILVLTAIHELGLNNFIQSGKSASTFEKLQTLMKFLQQNNNWPLSYLSSLKNKSVFFDEFIISDESLLCSNSPVFRHGEYDKKFTVAINLSPSKAYFISNEDNLIEKYNNMNYIEKINFFNIMTIKKSSFVFSKKKNEEISLFIEKVLL</sequence>
<reference evidence="1 2" key="1">
    <citation type="submission" date="2022-03" db="EMBL/GenBank/DDBJ databases">
        <title>Genome sequencing of Neisseria macacae.</title>
        <authorList>
            <person name="Baek M.-G."/>
        </authorList>
    </citation>
    <scope>NUCLEOTIDE SEQUENCE [LARGE SCALE GENOMIC DNA]</scope>
    <source>
        <strain evidence="1 2">ATCC 33926</strain>
    </source>
</reference>
<proteinExistence type="predicted"/>
<keyword evidence="2" id="KW-1185">Reference proteome</keyword>
<accession>A0ABY3Y6A4</accession>
<dbReference type="EMBL" id="CP094241">
    <property type="protein sequence ID" value="UNV84851.1"/>
    <property type="molecule type" value="Genomic_DNA"/>
</dbReference>